<keyword evidence="5" id="KW-1185">Reference proteome</keyword>
<proteinExistence type="inferred from homology"/>
<dbReference type="InterPro" id="IPR029057">
    <property type="entry name" value="PRTase-like"/>
</dbReference>
<dbReference type="Proteomes" id="UP000297604">
    <property type="component" value="Unassembled WGS sequence"/>
</dbReference>
<feature type="region of interest" description="Disordered" evidence="2">
    <location>
        <begin position="1"/>
        <end position="22"/>
    </location>
</feature>
<accession>A0ABY2IND4</accession>
<dbReference type="Gene3D" id="3.40.50.2020">
    <property type="match status" value="1"/>
</dbReference>
<sequence>MRSRQVGQSGGMTGTGAARTARTARTAREAWRAVLDAWAVLLPTACSGCGAPDRALCAACRALLVPAVRVTERGGLRVWAGLDYAGVPRRVIASFKDGGRTDAAAALAPALLAAVVAALAAVESGGPVESRGAAETGIRLVTIPSSRRAWRARGFLPVELLLRRAGLAPHRVLTGRETADQVGLDRAARSRNRDGSLRALRSLTGVRCLLVDDIVTTGATVLEARRAILAAGGEVVGVAALAETRRRLPVTHRSSETD</sequence>
<dbReference type="Pfam" id="PF00156">
    <property type="entry name" value="Pribosyltran"/>
    <property type="match status" value="1"/>
</dbReference>
<dbReference type="SUPFAM" id="SSF53271">
    <property type="entry name" value="PRTase-like"/>
    <property type="match status" value="1"/>
</dbReference>
<name>A0ABY2IND4_9MICO</name>
<feature type="domain" description="Phosphoribosyltransferase" evidence="3">
    <location>
        <begin position="193"/>
        <end position="246"/>
    </location>
</feature>
<comment type="similarity">
    <text evidence="1">Belongs to the ComF/GntX family.</text>
</comment>
<dbReference type="EMBL" id="SOFS01000032">
    <property type="protein sequence ID" value="TFC18530.1"/>
    <property type="molecule type" value="Genomic_DNA"/>
</dbReference>
<evidence type="ECO:0000313" key="5">
    <source>
        <dbReference type="Proteomes" id="UP000297604"/>
    </source>
</evidence>
<protein>
    <submittedName>
        <fullName evidence="4">ComF family protein</fullName>
    </submittedName>
</protein>
<evidence type="ECO:0000256" key="1">
    <source>
        <dbReference type="ARBA" id="ARBA00008007"/>
    </source>
</evidence>
<dbReference type="InterPro" id="IPR000836">
    <property type="entry name" value="PRTase_dom"/>
</dbReference>
<dbReference type="CDD" id="cd06223">
    <property type="entry name" value="PRTases_typeI"/>
    <property type="match status" value="1"/>
</dbReference>
<evidence type="ECO:0000259" key="3">
    <source>
        <dbReference type="Pfam" id="PF00156"/>
    </source>
</evidence>
<evidence type="ECO:0000256" key="2">
    <source>
        <dbReference type="SAM" id="MobiDB-lite"/>
    </source>
</evidence>
<gene>
    <name evidence="4" type="ORF">E3O46_13795</name>
</gene>
<comment type="caution">
    <text evidence="4">The sequence shown here is derived from an EMBL/GenBank/DDBJ whole genome shotgun (WGS) entry which is preliminary data.</text>
</comment>
<reference evidence="4 5" key="1">
    <citation type="submission" date="2019-03" db="EMBL/GenBank/DDBJ databases">
        <title>Genomics of glacier-inhabiting Cryobacterium strains.</title>
        <authorList>
            <person name="Liu Q."/>
            <person name="Xin Y.-H."/>
        </authorList>
    </citation>
    <scope>NUCLEOTIDE SEQUENCE [LARGE SCALE GENOMIC DNA]</scope>
    <source>
        <strain evidence="4 5">MDB1-5</strain>
    </source>
</reference>
<dbReference type="PANTHER" id="PTHR47505">
    <property type="entry name" value="DNA UTILIZATION PROTEIN YHGH"/>
    <property type="match status" value="1"/>
</dbReference>
<dbReference type="InterPro" id="IPR051910">
    <property type="entry name" value="ComF/GntX_DNA_util-trans"/>
</dbReference>
<evidence type="ECO:0000313" key="4">
    <source>
        <dbReference type="EMBL" id="TFC18530.1"/>
    </source>
</evidence>
<dbReference type="PANTHER" id="PTHR47505:SF1">
    <property type="entry name" value="DNA UTILIZATION PROTEIN YHGH"/>
    <property type="match status" value="1"/>
</dbReference>
<organism evidence="4 5">
    <name type="scientific">Cryobacterium glucosi</name>
    <dbReference type="NCBI Taxonomy" id="1259175"/>
    <lineage>
        <taxon>Bacteria</taxon>
        <taxon>Bacillati</taxon>
        <taxon>Actinomycetota</taxon>
        <taxon>Actinomycetes</taxon>
        <taxon>Micrococcales</taxon>
        <taxon>Microbacteriaceae</taxon>
        <taxon>Cryobacterium</taxon>
    </lineage>
</organism>